<evidence type="ECO:0000313" key="2">
    <source>
        <dbReference type="Proteomes" id="UP000607562"/>
    </source>
</evidence>
<sequence length="54" mass="5747">MPLFVYVENSGGWDFSARITDGGVSGVKQSPVGAICRATLVNCFSDETVFMTDA</sequence>
<name>A0ABS0V3J5_9PSED</name>
<dbReference type="RefSeq" id="WP_198707641.1">
    <property type="nucleotide sequence ID" value="NZ_JAEILM010000040.1"/>
</dbReference>
<dbReference type="EMBL" id="JAEILM010000040">
    <property type="protein sequence ID" value="MBI6633757.1"/>
    <property type="molecule type" value="Genomic_DNA"/>
</dbReference>
<gene>
    <name evidence="1" type="ORF">YA0871_13890</name>
</gene>
<comment type="caution">
    <text evidence="1">The sequence shown here is derived from an EMBL/GenBank/DDBJ whole genome shotgun (WGS) entry which is preliminary data.</text>
</comment>
<organism evidence="1 2">
    <name type="scientific">Pseudomonas paralactis</name>
    <dbReference type="NCBI Taxonomy" id="1615673"/>
    <lineage>
        <taxon>Bacteria</taxon>
        <taxon>Pseudomonadati</taxon>
        <taxon>Pseudomonadota</taxon>
        <taxon>Gammaproteobacteria</taxon>
        <taxon>Pseudomonadales</taxon>
        <taxon>Pseudomonadaceae</taxon>
        <taxon>Pseudomonas</taxon>
    </lineage>
</organism>
<dbReference type="Proteomes" id="UP000607562">
    <property type="component" value="Unassembled WGS sequence"/>
</dbReference>
<evidence type="ECO:0000313" key="1">
    <source>
        <dbReference type="EMBL" id="MBI6633757.1"/>
    </source>
</evidence>
<keyword evidence="2" id="KW-1185">Reference proteome</keyword>
<protein>
    <submittedName>
        <fullName evidence="1">Uncharacterized protein</fullName>
    </submittedName>
</protein>
<accession>A0ABS0V3J5</accession>
<reference evidence="1 2" key="1">
    <citation type="submission" date="2020-12" db="EMBL/GenBank/DDBJ databases">
        <title>Comparative genomic insights into the epidemiology and virulence of plant pathogenic Pseudomonads from Turkey.</title>
        <authorList>
            <person name="Dillon M."/>
            <person name="Ruiz-Bedoya T."/>
            <person name="Bendalovic-Torma C."/>
            <person name="Guttman K.M."/>
            <person name="Kwak H."/>
            <person name="Middleton M.A."/>
            <person name="Wang P.W."/>
            <person name="Horuz S."/>
            <person name="Aysan Y."/>
            <person name="Guttman D.S."/>
        </authorList>
    </citation>
    <scope>NUCLEOTIDE SEQUENCE [LARGE SCALE GENOMIC DNA]</scope>
    <source>
        <strain evidence="1 2">Marul_2_1</strain>
    </source>
</reference>
<proteinExistence type="predicted"/>